<evidence type="ECO:0000256" key="4">
    <source>
        <dbReference type="SAM" id="Phobius"/>
    </source>
</evidence>
<organism evidence="7 8">
    <name type="scientific">Oleiphilus messinensis</name>
    <dbReference type="NCBI Taxonomy" id="141451"/>
    <lineage>
        <taxon>Bacteria</taxon>
        <taxon>Pseudomonadati</taxon>
        <taxon>Pseudomonadota</taxon>
        <taxon>Gammaproteobacteria</taxon>
        <taxon>Oceanospirillales</taxon>
        <taxon>Oleiphilaceae</taxon>
        <taxon>Oleiphilus</taxon>
    </lineage>
</organism>
<dbReference type="InterPro" id="IPR003660">
    <property type="entry name" value="HAMP_dom"/>
</dbReference>
<accession>A0A1Y0I6T4</accession>
<dbReference type="GO" id="GO:0007165">
    <property type="term" value="P:signal transduction"/>
    <property type="evidence" value="ECO:0007669"/>
    <property type="project" value="InterPro"/>
</dbReference>
<dbReference type="GO" id="GO:0052621">
    <property type="term" value="F:diguanylate cyclase activity"/>
    <property type="evidence" value="ECO:0007669"/>
    <property type="project" value="UniProtKB-EC"/>
</dbReference>
<evidence type="ECO:0000259" key="5">
    <source>
        <dbReference type="PROSITE" id="PS50885"/>
    </source>
</evidence>
<evidence type="ECO:0000256" key="1">
    <source>
        <dbReference type="ARBA" id="ARBA00001946"/>
    </source>
</evidence>
<dbReference type="Pfam" id="PF00990">
    <property type="entry name" value="GGDEF"/>
    <property type="match status" value="1"/>
</dbReference>
<dbReference type="Proteomes" id="UP000196027">
    <property type="component" value="Chromosome"/>
</dbReference>
<dbReference type="FunFam" id="3.30.70.270:FF:000001">
    <property type="entry name" value="Diguanylate cyclase domain protein"/>
    <property type="match status" value="1"/>
</dbReference>
<dbReference type="CDD" id="cd01949">
    <property type="entry name" value="GGDEF"/>
    <property type="match status" value="1"/>
</dbReference>
<dbReference type="GO" id="GO:0043709">
    <property type="term" value="P:cell adhesion involved in single-species biofilm formation"/>
    <property type="evidence" value="ECO:0007669"/>
    <property type="project" value="TreeGrafter"/>
</dbReference>
<reference evidence="7 8" key="1">
    <citation type="submission" date="2017-05" db="EMBL/GenBank/DDBJ databases">
        <title>Genomic insights into alkan degradation activity of Oleiphilus messinensis.</title>
        <authorList>
            <person name="Kozyavkin S.A."/>
            <person name="Slesarev A.I."/>
            <person name="Golyshin P.N."/>
            <person name="Korzhenkov A."/>
            <person name="Golyshina O.N."/>
            <person name="Toshchakov S.V."/>
        </authorList>
    </citation>
    <scope>NUCLEOTIDE SEQUENCE [LARGE SCALE GENOMIC DNA]</scope>
    <source>
        <strain evidence="7 8">ME102</strain>
    </source>
</reference>
<keyword evidence="4" id="KW-0472">Membrane</keyword>
<dbReference type="PROSITE" id="PS50887">
    <property type="entry name" value="GGDEF"/>
    <property type="match status" value="1"/>
</dbReference>
<dbReference type="InterPro" id="IPR000160">
    <property type="entry name" value="GGDEF_dom"/>
</dbReference>
<dbReference type="SMART" id="SM00267">
    <property type="entry name" value="GGDEF"/>
    <property type="match status" value="1"/>
</dbReference>
<proteinExistence type="predicted"/>
<dbReference type="GO" id="GO:1902201">
    <property type="term" value="P:negative regulation of bacterial-type flagellum-dependent cell motility"/>
    <property type="evidence" value="ECO:0007669"/>
    <property type="project" value="TreeGrafter"/>
</dbReference>
<dbReference type="PROSITE" id="PS50885">
    <property type="entry name" value="HAMP"/>
    <property type="match status" value="1"/>
</dbReference>
<keyword evidence="8" id="KW-1185">Reference proteome</keyword>
<evidence type="ECO:0000256" key="3">
    <source>
        <dbReference type="ARBA" id="ARBA00034247"/>
    </source>
</evidence>
<dbReference type="SMART" id="SM00304">
    <property type="entry name" value="HAMP"/>
    <property type="match status" value="1"/>
</dbReference>
<comment type="catalytic activity">
    <reaction evidence="3">
        <text>2 GTP = 3',3'-c-di-GMP + 2 diphosphate</text>
        <dbReference type="Rhea" id="RHEA:24898"/>
        <dbReference type="ChEBI" id="CHEBI:33019"/>
        <dbReference type="ChEBI" id="CHEBI:37565"/>
        <dbReference type="ChEBI" id="CHEBI:58805"/>
        <dbReference type="EC" id="2.7.7.65"/>
    </reaction>
</comment>
<comment type="cofactor">
    <cofactor evidence="1">
        <name>Mg(2+)</name>
        <dbReference type="ChEBI" id="CHEBI:18420"/>
    </cofactor>
</comment>
<dbReference type="Gene3D" id="6.10.340.10">
    <property type="match status" value="1"/>
</dbReference>
<dbReference type="NCBIfam" id="TIGR00254">
    <property type="entry name" value="GGDEF"/>
    <property type="match status" value="1"/>
</dbReference>
<feature type="domain" description="HAMP" evidence="5">
    <location>
        <begin position="335"/>
        <end position="387"/>
    </location>
</feature>
<feature type="domain" description="GGDEF" evidence="6">
    <location>
        <begin position="423"/>
        <end position="559"/>
    </location>
</feature>
<name>A0A1Y0I6T4_9GAMM</name>
<dbReference type="GO" id="GO:0005886">
    <property type="term" value="C:plasma membrane"/>
    <property type="evidence" value="ECO:0007669"/>
    <property type="project" value="TreeGrafter"/>
</dbReference>
<evidence type="ECO:0000313" key="7">
    <source>
        <dbReference type="EMBL" id="ARU55899.1"/>
    </source>
</evidence>
<dbReference type="Gene3D" id="3.30.70.270">
    <property type="match status" value="1"/>
</dbReference>
<dbReference type="CDD" id="cd06225">
    <property type="entry name" value="HAMP"/>
    <property type="match status" value="1"/>
</dbReference>
<dbReference type="SUPFAM" id="SSF158472">
    <property type="entry name" value="HAMP domain-like"/>
    <property type="match status" value="1"/>
</dbReference>
<dbReference type="PANTHER" id="PTHR45138:SF9">
    <property type="entry name" value="DIGUANYLATE CYCLASE DGCM-RELATED"/>
    <property type="match status" value="1"/>
</dbReference>
<evidence type="ECO:0000313" key="8">
    <source>
        <dbReference type="Proteomes" id="UP000196027"/>
    </source>
</evidence>
<dbReference type="SUPFAM" id="SSF55073">
    <property type="entry name" value="Nucleotide cyclase"/>
    <property type="match status" value="1"/>
</dbReference>
<dbReference type="InterPro" id="IPR050469">
    <property type="entry name" value="Diguanylate_Cyclase"/>
</dbReference>
<dbReference type="PANTHER" id="PTHR45138">
    <property type="entry name" value="REGULATORY COMPONENTS OF SENSORY TRANSDUCTION SYSTEM"/>
    <property type="match status" value="1"/>
</dbReference>
<dbReference type="Pfam" id="PF00672">
    <property type="entry name" value="HAMP"/>
    <property type="match status" value="1"/>
</dbReference>
<keyword evidence="4" id="KW-1133">Transmembrane helix</keyword>
<protein>
    <recommendedName>
        <fullName evidence="2">diguanylate cyclase</fullName>
        <ecNumber evidence="2">2.7.7.65</ecNumber>
    </recommendedName>
</protein>
<dbReference type="InterPro" id="IPR043128">
    <property type="entry name" value="Rev_trsase/Diguanyl_cyclase"/>
</dbReference>
<dbReference type="AlphaFoldDB" id="A0A1Y0I6T4"/>
<dbReference type="InterPro" id="IPR029787">
    <property type="entry name" value="Nucleotide_cyclase"/>
</dbReference>
<keyword evidence="4" id="KW-0812">Transmembrane</keyword>
<feature type="transmembrane region" description="Helical" evidence="4">
    <location>
        <begin position="317"/>
        <end position="337"/>
    </location>
</feature>
<gene>
    <name evidence="7" type="ORF">OLMES_1825</name>
</gene>
<evidence type="ECO:0000256" key="2">
    <source>
        <dbReference type="ARBA" id="ARBA00012528"/>
    </source>
</evidence>
<dbReference type="KEGG" id="ome:OLMES_1825"/>
<evidence type="ECO:0000259" key="6">
    <source>
        <dbReference type="PROSITE" id="PS50887"/>
    </source>
</evidence>
<sequence length="559" mass="62810">MDRLTIPAKFVLVMAFFAVPLAITSIQNIVTMQSSLSLAEKRRVGVELQRSAFDMVKRIEIVRDLSVFSRNAANQEINHLFEQNRAEALQMLMAFEARPEVRQNQLLKLSVSSLIGRLQTFRASSGSEGDMIGTIYGSAHSAVAKAYSLQQEIANEFDLSTDNDFVTEQLLGVLSDSLPKSYYEMGKARGFGVYFLETRLMNSSGIKMLEETYVELWQAHEQLENSFHLLITSQGGLTQLDQIDYSSLNSVLQTRQMLDDYLLLDVDLQAEWRDYYDSVTQQIGLLHAVHTQLLDFLSARYSERILQKRESLLHRSVSIGVLVLFTTYLFVGFYLSIRNSIGLLVNAANRVAEGDLEEKVAISAKDEMLDIAEMMDEMRQQLRDRELQLVAMTITDGLTRVCNRAFFNQELPARLEKSRRADLPVCLLLIDIDYFKKLNDSYGHQVGDDCLIMVAQAIKGQLLREEDSVSRYGGEEFAVILPATDSLGGLATAERILSAIRRLKLELVGGQVVTMTASIGVASSAAVEQCSDDRLVALADESLYKAKHDGRNRCIVYKK</sequence>
<dbReference type="EMBL" id="CP021425">
    <property type="protein sequence ID" value="ARU55899.1"/>
    <property type="molecule type" value="Genomic_DNA"/>
</dbReference>
<dbReference type="EC" id="2.7.7.65" evidence="2"/>